<keyword evidence="1" id="KW-0472">Membrane</keyword>
<feature type="transmembrane region" description="Helical" evidence="1">
    <location>
        <begin position="256"/>
        <end position="280"/>
    </location>
</feature>
<feature type="transmembrane region" description="Helical" evidence="1">
    <location>
        <begin position="18"/>
        <end position="44"/>
    </location>
</feature>
<evidence type="ECO:0000313" key="2">
    <source>
        <dbReference type="EMBL" id="MFC0591556.1"/>
    </source>
</evidence>
<organism evidence="2 3">
    <name type="scientific">Ottowia pentelensis</name>
    <dbReference type="NCBI Taxonomy" id="511108"/>
    <lineage>
        <taxon>Bacteria</taxon>
        <taxon>Pseudomonadati</taxon>
        <taxon>Pseudomonadota</taxon>
        <taxon>Betaproteobacteria</taxon>
        <taxon>Burkholderiales</taxon>
        <taxon>Comamonadaceae</taxon>
        <taxon>Ottowia</taxon>
    </lineage>
</organism>
<dbReference type="RefSeq" id="WP_293225158.1">
    <property type="nucleotide sequence ID" value="NZ_JBHLTN010000007.1"/>
</dbReference>
<feature type="transmembrane region" description="Helical" evidence="1">
    <location>
        <begin position="301"/>
        <end position="329"/>
    </location>
</feature>
<keyword evidence="1" id="KW-1133">Transmembrane helix</keyword>
<proteinExistence type="predicted"/>
<keyword evidence="1" id="KW-0812">Transmembrane</keyword>
<sequence length="339" mass="36407">MSALPDARLRAATVASHLVMVAALLIVMWQGLLPGLLCVCVGFFSTRWFSPRLAPLLHTQARRAPALAAALVALLPIVLLAIALPRTRGLLLDAPAQYRELLSFLARTVLDLRNRLPHDVAAQLPEGSVEIQHAIASYLVSKAGTLATTGRAWLSGLLFSYVGLLIGALAAVRPSAAGLKPLAAQLHQRVLRFGESFRQIIVAQFWISLFNTSLTAIFLLVILPLADSRLPYTTALIALTFVAGLIPIVGNLICNTVITLVGVSVSPSVALACLAFLILIHKAEYFINAKVIGHRTHMGVWELLTVMFVMEAVFGPAGLVAAPLFYAYAKQELQAGGWV</sequence>
<evidence type="ECO:0000256" key="1">
    <source>
        <dbReference type="SAM" id="Phobius"/>
    </source>
</evidence>
<feature type="transmembrane region" description="Helical" evidence="1">
    <location>
        <begin position="152"/>
        <end position="172"/>
    </location>
</feature>
<gene>
    <name evidence="2" type="ORF">ACFFGG_03205</name>
</gene>
<accession>A0ABV6PNY9</accession>
<keyword evidence="3" id="KW-1185">Reference proteome</keyword>
<protein>
    <submittedName>
        <fullName evidence="2">AI-2E family transporter</fullName>
    </submittedName>
</protein>
<feature type="transmembrane region" description="Helical" evidence="1">
    <location>
        <begin position="64"/>
        <end position="84"/>
    </location>
</feature>
<reference evidence="2 3" key="1">
    <citation type="submission" date="2024-09" db="EMBL/GenBank/DDBJ databases">
        <authorList>
            <person name="Sun Q."/>
            <person name="Mori K."/>
        </authorList>
    </citation>
    <scope>NUCLEOTIDE SEQUENCE [LARGE SCALE GENOMIC DNA]</scope>
    <source>
        <strain evidence="2 3">NCAIM B.02336</strain>
    </source>
</reference>
<name>A0ABV6PNY9_9BURK</name>
<evidence type="ECO:0000313" key="3">
    <source>
        <dbReference type="Proteomes" id="UP001589834"/>
    </source>
</evidence>
<comment type="caution">
    <text evidence="2">The sequence shown here is derived from an EMBL/GenBank/DDBJ whole genome shotgun (WGS) entry which is preliminary data.</text>
</comment>
<dbReference type="EMBL" id="JBHLTN010000007">
    <property type="protein sequence ID" value="MFC0591556.1"/>
    <property type="molecule type" value="Genomic_DNA"/>
</dbReference>
<feature type="transmembrane region" description="Helical" evidence="1">
    <location>
        <begin position="200"/>
        <end position="223"/>
    </location>
</feature>
<dbReference type="Proteomes" id="UP001589834">
    <property type="component" value="Unassembled WGS sequence"/>
</dbReference>
<feature type="transmembrane region" description="Helical" evidence="1">
    <location>
        <begin position="230"/>
        <end position="250"/>
    </location>
</feature>